<dbReference type="InterPro" id="IPR011793">
    <property type="entry name" value="YbdK"/>
</dbReference>
<dbReference type="GO" id="GO:0005524">
    <property type="term" value="F:ATP binding"/>
    <property type="evidence" value="ECO:0007669"/>
    <property type="project" value="UniProtKB-KW"/>
</dbReference>
<dbReference type="HAMAP" id="MF_01609">
    <property type="entry name" value="Glu_cys_ligase_2"/>
    <property type="match status" value="1"/>
</dbReference>
<evidence type="ECO:0000256" key="5">
    <source>
        <dbReference type="HAMAP-Rule" id="MF_01609"/>
    </source>
</evidence>
<sequence>MLTVGVEEEYLLIDEHSGLPVADSRRVRQAARRMCDPHPDEVQLELLQAQIEIATPVCDTLDQLSDHLRRLRGNVGEAARETGHRLACTGCAPYRAPQPVPVTATERYHAMRDDSRILADEQLICGMHIHLGIPDRDVAVSVLNRMRPWLPLLLALGANSPFWEGNDTGYASWRTLIFGRWPVSGPPPSCTSAADYDERVAGLIDAHVIPDRSHLYWHARPSEGHPTLEIRVLDVQLHADTAVALAGLTRALATACLTGGAPDRRFDHPEILQGTTWLAARHGLDAELAVPLTDRARPVRDLTRALIEHLASRTDDPAWPAVSAEIHRLLEQGNGAQRQRRAVATGDRDHLLRTITAGA</sequence>
<dbReference type="GO" id="GO:0042398">
    <property type="term" value="P:modified amino acid biosynthetic process"/>
    <property type="evidence" value="ECO:0007669"/>
    <property type="project" value="InterPro"/>
</dbReference>
<dbReference type="InterPro" id="IPR050141">
    <property type="entry name" value="GCL_type2/YbdK_subfam"/>
</dbReference>
<dbReference type="PANTHER" id="PTHR36510:SF1">
    <property type="entry name" value="GLUTAMATE--CYSTEINE LIGASE 2-RELATED"/>
    <property type="match status" value="1"/>
</dbReference>
<dbReference type="Proteomes" id="UP000483004">
    <property type="component" value="Unassembled WGS sequence"/>
</dbReference>
<dbReference type="OrthoDB" id="9803842at2"/>
<keyword evidence="3 5" id="KW-0067">ATP-binding</keyword>
<comment type="catalytic activity">
    <reaction evidence="4 5">
        <text>L-cysteine + L-glutamate + ATP = gamma-L-glutamyl-L-cysteine + ADP + phosphate + H(+)</text>
        <dbReference type="Rhea" id="RHEA:13285"/>
        <dbReference type="ChEBI" id="CHEBI:15378"/>
        <dbReference type="ChEBI" id="CHEBI:29985"/>
        <dbReference type="ChEBI" id="CHEBI:30616"/>
        <dbReference type="ChEBI" id="CHEBI:35235"/>
        <dbReference type="ChEBI" id="CHEBI:43474"/>
        <dbReference type="ChEBI" id="CHEBI:58173"/>
        <dbReference type="ChEBI" id="CHEBI:456216"/>
        <dbReference type="EC" id="6.3.2.2"/>
    </reaction>
</comment>
<evidence type="ECO:0000313" key="6">
    <source>
        <dbReference type="EMBL" id="KAB2390440.1"/>
    </source>
</evidence>
<dbReference type="InterPro" id="IPR014746">
    <property type="entry name" value="Gln_synth/guanido_kin_cat_dom"/>
</dbReference>
<dbReference type="AlphaFoldDB" id="A0A6L3W6L7"/>
<keyword evidence="1 5" id="KW-0436">Ligase</keyword>
<evidence type="ECO:0000256" key="3">
    <source>
        <dbReference type="ARBA" id="ARBA00022840"/>
    </source>
</evidence>
<dbReference type="RefSeq" id="WP_151537864.1">
    <property type="nucleotide sequence ID" value="NZ_WBMR01000001.1"/>
</dbReference>
<organism evidence="6 7">
    <name type="scientific">Actinomadura montaniterrae</name>
    <dbReference type="NCBI Taxonomy" id="1803903"/>
    <lineage>
        <taxon>Bacteria</taxon>
        <taxon>Bacillati</taxon>
        <taxon>Actinomycetota</taxon>
        <taxon>Actinomycetes</taxon>
        <taxon>Streptosporangiales</taxon>
        <taxon>Thermomonosporaceae</taxon>
        <taxon>Actinomadura</taxon>
    </lineage>
</organism>
<evidence type="ECO:0000256" key="1">
    <source>
        <dbReference type="ARBA" id="ARBA00022598"/>
    </source>
</evidence>
<comment type="similarity">
    <text evidence="5">Belongs to the glutamate--cysteine ligase type 2 family. YbdK subfamily.</text>
</comment>
<keyword evidence="7" id="KW-1185">Reference proteome</keyword>
<dbReference type="Pfam" id="PF04107">
    <property type="entry name" value="GCS2"/>
    <property type="match status" value="1"/>
</dbReference>
<dbReference type="PANTHER" id="PTHR36510">
    <property type="entry name" value="GLUTAMATE--CYSTEINE LIGASE 2-RELATED"/>
    <property type="match status" value="1"/>
</dbReference>
<dbReference type="GO" id="GO:0004357">
    <property type="term" value="F:glutamate-cysteine ligase activity"/>
    <property type="evidence" value="ECO:0007669"/>
    <property type="project" value="UniProtKB-EC"/>
</dbReference>
<dbReference type="NCBIfam" id="TIGR02050">
    <property type="entry name" value="gshA_cyan_rel"/>
    <property type="match status" value="1"/>
</dbReference>
<accession>A0A6L3W6L7</accession>
<comment type="function">
    <text evidence="5">ATP-dependent carboxylate-amine ligase which exhibits weak glutamate--cysteine ligase activity.</text>
</comment>
<evidence type="ECO:0000256" key="4">
    <source>
        <dbReference type="ARBA" id="ARBA00048819"/>
    </source>
</evidence>
<protein>
    <recommendedName>
        <fullName evidence="5">Putative glutamate--cysteine ligase 2</fullName>
        <ecNumber evidence="5">6.3.2.2</ecNumber>
    </recommendedName>
    <alternativeName>
        <fullName evidence="5">Gamma-glutamylcysteine synthetase 2</fullName>
        <shortName evidence="5">GCS 2</shortName>
        <shortName evidence="5">Gamma-GCS 2</shortName>
    </alternativeName>
</protein>
<comment type="caution">
    <text evidence="6">The sequence shown here is derived from an EMBL/GenBank/DDBJ whole genome shotgun (WGS) entry which is preliminary data.</text>
</comment>
<gene>
    <name evidence="6" type="ORF">F9B16_00995</name>
</gene>
<proteinExistence type="inferred from homology"/>
<keyword evidence="2 5" id="KW-0547">Nucleotide-binding</keyword>
<dbReference type="InterPro" id="IPR006336">
    <property type="entry name" value="GCS2"/>
</dbReference>
<dbReference type="NCBIfam" id="NF010041">
    <property type="entry name" value="PRK13517.1-1"/>
    <property type="match status" value="1"/>
</dbReference>
<reference evidence="6 7" key="1">
    <citation type="submission" date="2019-09" db="EMBL/GenBank/DDBJ databases">
        <title>Actinomadura physcomitrii sp. nov., a novel actinomycete isolated from moss [Physcomitrium sphaericum (Ludw) Fuernr].</title>
        <authorList>
            <person name="Liu C."/>
            <person name="Zhuang X."/>
        </authorList>
    </citation>
    <scope>NUCLEOTIDE SEQUENCE [LARGE SCALE GENOMIC DNA]</scope>
    <source>
        <strain evidence="6 7">CYP1-1B</strain>
    </source>
</reference>
<dbReference type="EMBL" id="WBMR01000001">
    <property type="protein sequence ID" value="KAB2390440.1"/>
    <property type="molecule type" value="Genomic_DNA"/>
</dbReference>
<dbReference type="EC" id="6.3.2.2" evidence="5"/>
<dbReference type="SUPFAM" id="SSF55931">
    <property type="entry name" value="Glutamine synthetase/guanido kinase"/>
    <property type="match status" value="1"/>
</dbReference>
<evidence type="ECO:0000313" key="7">
    <source>
        <dbReference type="Proteomes" id="UP000483004"/>
    </source>
</evidence>
<evidence type="ECO:0000256" key="2">
    <source>
        <dbReference type="ARBA" id="ARBA00022741"/>
    </source>
</evidence>
<dbReference type="Gene3D" id="3.30.590.20">
    <property type="match status" value="1"/>
</dbReference>
<name>A0A6L3W6L7_9ACTN</name>